<proteinExistence type="predicted"/>
<organism evidence="1">
    <name type="scientific">Arundo donax</name>
    <name type="common">Giant reed</name>
    <name type="synonym">Donax arundinaceus</name>
    <dbReference type="NCBI Taxonomy" id="35708"/>
    <lineage>
        <taxon>Eukaryota</taxon>
        <taxon>Viridiplantae</taxon>
        <taxon>Streptophyta</taxon>
        <taxon>Embryophyta</taxon>
        <taxon>Tracheophyta</taxon>
        <taxon>Spermatophyta</taxon>
        <taxon>Magnoliopsida</taxon>
        <taxon>Liliopsida</taxon>
        <taxon>Poales</taxon>
        <taxon>Poaceae</taxon>
        <taxon>PACMAD clade</taxon>
        <taxon>Arundinoideae</taxon>
        <taxon>Arundineae</taxon>
        <taxon>Arundo</taxon>
    </lineage>
</organism>
<reference evidence="1" key="2">
    <citation type="journal article" date="2015" name="Data Brief">
        <title>Shoot transcriptome of the giant reed, Arundo donax.</title>
        <authorList>
            <person name="Barrero R.A."/>
            <person name="Guerrero F.D."/>
            <person name="Moolhuijzen P."/>
            <person name="Goolsby J.A."/>
            <person name="Tidwell J."/>
            <person name="Bellgard S.E."/>
            <person name="Bellgard M.I."/>
        </authorList>
    </citation>
    <scope>NUCLEOTIDE SEQUENCE</scope>
    <source>
        <tissue evidence="1">Shoot tissue taken approximately 20 cm above the soil surface</tissue>
    </source>
</reference>
<protein>
    <submittedName>
        <fullName evidence="1">Uncharacterized protein</fullName>
    </submittedName>
</protein>
<dbReference type="AlphaFoldDB" id="A0A0A9AAS6"/>
<sequence>MLVSLKETLHRSECLECFIHEEASMWSMAGARNFFALCL</sequence>
<reference evidence="1" key="1">
    <citation type="submission" date="2014-09" db="EMBL/GenBank/DDBJ databases">
        <authorList>
            <person name="Magalhaes I.L.F."/>
            <person name="Oliveira U."/>
            <person name="Santos F.R."/>
            <person name="Vidigal T.H.D.A."/>
            <person name="Brescovit A.D."/>
            <person name="Santos A.J."/>
        </authorList>
    </citation>
    <scope>NUCLEOTIDE SEQUENCE</scope>
    <source>
        <tissue evidence="1">Shoot tissue taken approximately 20 cm above the soil surface</tissue>
    </source>
</reference>
<accession>A0A0A9AAS6</accession>
<name>A0A0A9AAS6_ARUDO</name>
<evidence type="ECO:0000313" key="1">
    <source>
        <dbReference type="EMBL" id="JAD47043.1"/>
    </source>
</evidence>
<dbReference type="EMBL" id="GBRH01250852">
    <property type="protein sequence ID" value="JAD47043.1"/>
    <property type="molecule type" value="Transcribed_RNA"/>
</dbReference>